<dbReference type="GO" id="GO:1901259">
    <property type="term" value="P:chloroplast rRNA processing"/>
    <property type="evidence" value="ECO:0007669"/>
    <property type="project" value="TreeGrafter"/>
</dbReference>
<accession>A0A250XJ68</accession>
<keyword evidence="2" id="KW-1185">Reference proteome</keyword>
<dbReference type="PANTHER" id="PTHR21228">
    <property type="entry name" value="FAST LEU-RICH DOMAIN-CONTAINING"/>
    <property type="match status" value="1"/>
</dbReference>
<dbReference type="GO" id="GO:0009507">
    <property type="term" value="C:chloroplast"/>
    <property type="evidence" value="ECO:0007669"/>
    <property type="project" value="GOC"/>
</dbReference>
<dbReference type="AlphaFoldDB" id="A0A250XJ68"/>
<dbReference type="PANTHER" id="PTHR21228:SF40">
    <property type="entry name" value="LD45607P"/>
    <property type="match status" value="1"/>
</dbReference>
<dbReference type="OrthoDB" id="550027at2759"/>
<dbReference type="GO" id="GO:0035770">
    <property type="term" value="C:ribonucleoprotein granule"/>
    <property type="evidence" value="ECO:0007669"/>
    <property type="project" value="TreeGrafter"/>
</dbReference>
<name>A0A250XJ68_9CHLO</name>
<proteinExistence type="predicted"/>
<reference evidence="1 2" key="1">
    <citation type="submission" date="2017-08" db="EMBL/GenBank/DDBJ databases">
        <title>Acidophilic green algal genome provides insights into adaptation to an acidic environment.</title>
        <authorList>
            <person name="Hirooka S."/>
            <person name="Hirose Y."/>
            <person name="Kanesaki Y."/>
            <person name="Higuchi S."/>
            <person name="Fujiwara T."/>
            <person name="Onuma R."/>
            <person name="Era A."/>
            <person name="Ohbayashi R."/>
            <person name="Uzuka A."/>
            <person name="Nozaki H."/>
            <person name="Yoshikawa H."/>
            <person name="Miyagishima S.Y."/>
        </authorList>
    </citation>
    <scope>NUCLEOTIDE SEQUENCE [LARGE SCALE GENOMIC DNA]</scope>
    <source>
        <strain evidence="1 2">NIES-2499</strain>
    </source>
</reference>
<dbReference type="Proteomes" id="UP000232323">
    <property type="component" value="Unassembled WGS sequence"/>
</dbReference>
<evidence type="ECO:0000313" key="1">
    <source>
        <dbReference type="EMBL" id="GAX83131.1"/>
    </source>
</evidence>
<dbReference type="GO" id="GO:0044528">
    <property type="term" value="P:regulation of mitochondrial mRNA stability"/>
    <property type="evidence" value="ECO:0007669"/>
    <property type="project" value="TreeGrafter"/>
</dbReference>
<evidence type="ECO:0000313" key="2">
    <source>
        <dbReference type="Proteomes" id="UP000232323"/>
    </source>
</evidence>
<dbReference type="InterPro" id="IPR050870">
    <property type="entry name" value="FAST_kinase"/>
</dbReference>
<protein>
    <submittedName>
        <fullName evidence="1">Uncharacterized protein</fullName>
    </submittedName>
</protein>
<comment type="caution">
    <text evidence="1">The sequence shown here is derived from an EMBL/GenBank/DDBJ whole genome shotgun (WGS) entry which is preliminary data.</text>
</comment>
<organism evidence="1 2">
    <name type="scientific">Chlamydomonas eustigma</name>
    <dbReference type="NCBI Taxonomy" id="1157962"/>
    <lineage>
        <taxon>Eukaryota</taxon>
        <taxon>Viridiplantae</taxon>
        <taxon>Chlorophyta</taxon>
        <taxon>core chlorophytes</taxon>
        <taxon>Chlorophyceae</taxon>
        <taxon>CS clade</taxon>
        <taxon>Chlamydomonadales</taxon>
        <taxon>Chlamydomonadaceae</taxon>
        <taxon>Chlamydomonas</taxon>
    </lineage>
</organism>
<gene>
    <name evidence="1" type="ORF">CEUSTIGMA_g10557.t1</name>
</gene>
<dbReference type="EMBL" id="BEGY01000092">
    <property type="protein sequence ID" value="GAX83131.1"/>
    <property type="molecule type" value="Genomic_DNA"/>
</dbReference>
<dbReference type="GO" id="GO:0005759">
    <property type="term" value="C:mitochondrial matrix"/>
    <property type="evidence" value="ECO:0007669"/>
    <property type="project" value="TreeGrafter"/>
</dbReference>
<dbReference type="GO" id="GO:0003723">
    <property type="term" value="F:RNA binding"/>
    <property type="evidence" value="ECO:0007669"/>
    <property type="project" value="TreeGrafter"/>
</dbReference>
<sequence length="812" mass="88614">MKCEHDQRGNHKLTPQEVRRSLATDVTFAQSPMLFVHHQCLSTTGYLQNTGSKFTGVQKTEYPVTGRGWLVTKQFCLGKELGPTLTSDLEHVSRELKALRHSLKPDEVPSLLRRLSEVWSECQQGFLESAVLSETMPTVYDIITDTIDSLRPQANALVAVELSKLRRSDPSVLIKLAEGARQGLQEVPTPDLADLIVALADNNARPPQGWLGAVMAELQSDRRMGEAAASSGHLVGVLWALVRLGVRPTRAWLAGYLESVQAHHMQEMTPRELSTLSRAFGEILFRPPAPWMRSFLSAVLAKLNACSPQDLSDLAWGLARTGVLMEEEWVQAFMEVTRKRMADLRTSDLAALSSAVAALGLVPSESWMDSLVECSKSCMLQMSARELAEFVPAAVQLQSAARLHKSETLAGSGTHSQLSASESEVPEQFMSADSTHSAASTSYNRLEVEIYGNATQTMEGSPNKEIGNGQQAWARGGIKRWRSGPLMMQREKNDVANGGGAARQSSGRTCLMQLPWCERVLESCRFKLPRFTAQSLPLLMDSLAAAGARPDDAWLSAMADTAGSKADVLSAVDFNQLSTIMVLDFDYLPPDQVRREALAALMAPRVPELQGVLLVDVLDALGRLEVTMHSLPEILNQPVSFEPKFPISMAAAVAHQTPSLSPPAAAHYAASASVSSNKTERPVKPQAVRTLLGASGTIKGGSANQDWQRNVRAWRTAALKGTLAALPELCEHRLGSLLVATIKLELRPPSSWTRAVLSECDARLELFDEDTITPVVWALSIMREDAFGCSPQSVERLIGVAKGLLQNPRRKK</sequence>
<dbReference type="GO" id="GO:0000963">
    <property type="term" value="P:mitochondrial RNA processing"/>
    <property type="evidence" value="ECO:0007669"/>
    <property type="project" value="TreeGrafter"/>
</dbReference>